<name>A0A183CK34_GLOPA</name>
<dbReference type="Proteomes" id="UP000050741">
    <property type="component" value="Unassembled WGS sequence"/>
</dbReference>
<proteinExistence type="predicted"/>
<accession>A0A183CK34</accession>
<evidence type="ECO:0000256" key="1">
    <source>
        <dbReference type="SAM" id="MobiDB-lite"/>
    </source>
</evidence>
<reference evidence="4" key="2">
    <citation type="submission" date="2016-06" db="UniProtKB">
        <authorList>
            <consortium name="WormBaseParasite"/>
        </authorList>
    </citation>
    <scope>IDENTIFICATION</scope>
</reference>
<protein>
    <submittedName>
        <fullName evidence="4">Uncharacterized protein</fullName>
    </submittedName>
</protein>
<evidence type="ECO:0000256" key="2">
    <source>
        <dbReference type="SAM" id="SignalP"/>
    </source>
</evidence>
<sequence length="296" mass="34933">MRYYTVFFFFFASWPMFVQSVPFESVKLIVEATLMVQEDSNVAKFVNLIVELGYAGLVRLLEDICSQKIVTANGKLRTLWCQMMAGYLTKIDFEKRIVPHISMRHSARKSRQKLKDWQDQQRHEFEKLEIADEMPMREQLFWQAQRVGAALLYTLIYGEMKELVDRQLIDKPPKQGKPNLGQQQKQLKQRAASDQKRRMAGSSSKRERTTANKQQIVQEISNNSDAKEDDEEEGFTDNIYIEFWIIAVERAFRKRFEAESEILLKELDDKISWRDFSPLKKSISEWKKMVELMSHQ</sequence>
<keyword evidence="2" id="KW-0732">Signal</keyword>
<feature type="chain" id="PRO_5008147714" evidence="2">
    <location>
        <begin position="21"/>
        <end position="296"/>
    </location>
</feature>
<evidence type="ECO:0000313" key="4">
    <source>
        <dbReference type="WBParaSite" id="GPLIN_001324000"/>
    </source>
</evidence>
<dbReference type="WBParaSite" id="GPLIN_001324000">
    <property type="protein sequence ID" value="GPLIN_001324000"/>
    <property type="gene ID" value="GPLIN_001324000"/>
</dbReference>
<organism evidence="3 4">
    <name type="scientific">Globodera pallida</name>
    <name type="common">Potato cyst nematode worm</name>
    <name type="synonym">Heterodera pallida</name>
    <dbReference type="NCBI Taxonomy" id="36090"/>
    <lineage>
        <taxon>Eukaryota</taxon>
        <taxon>Metazoa</taxon>
        <taxon>Ecdysozoa</taxon>
        <taxon>Nematoda</taxon>
        <taxon>Chromadorea</taxon>
        <taxon>Rhabditida</taxon>
        <taxon>Tylenchina</taxon>
        <taxon>Tylenchomorpha</taxon>
        <taxon>Tylenchoidea</taxon>
        <taxon>Heteroderidae</taxon>
        <taxon>Heteroderinae</taxon>
        <taxon>Globodera</taxon>
    </lineage>
</organism>
<dbReference type="AlphaFoldDB" id="A0A183CK34"/>
<feature type="compositionally biased region" description="Polar residues" evidence="1">
    <location>
        <begin position="211"/>
        <end position="224"/>
    </location>
</feature>
<feature type="signal peptide" evidence="2">
    <location>
        <begin position="1"/>
        <end position="20"/>
    </location>
</feature>
<feature type="region of interest" description="Disordered" evidence="1">
    <location>
        <begin position="170"/>
        <end position="231"/>
    </location>
</feature>
<keyword evidence="3" id="KW-1185">Reference proteome</keyword>
<reference evidence="3" key="1">
    <citation type="submission" date="2014-05" db="EMBL/GenBank/DDBJ databases">
        <title>The genome and life-stage specific transcriptomes of Globodera pallida elucidate key aspects of plant parasitism by a cyst nematode.</title>
        <authorList>
            <person name="Cotton J.A."/>
            <person name="Lilley C.J."/>
            <person name="Jones L.M."/>
            <person name="Kikuchi T."/>
            <person name="Reid A.J."/>
            <person name="Thorpe P."/>
            <person name="Tsai I.J."/>
            <person name="Beasley H."/>
            <person name="Blok V."/>
            <person name="Cock P.J.A."/>
            <person name="Van den Akker S.E."/>
            <person name="Holroyd N."/>
            <person name="Hunt M."/>
            <person name="Mantelin S."/>
            <person name="Naghra H."/>
            <person name="Pain A."/>
            <person name="Palomares-Rius J.E."/>
            <person name="Zarowiecki M."/>
            <person name="Berriman M."/>
            <person name="Jones J.T."/>
            <person name="Urwin P.E."/>
        </authorList>
    </citation>
    <scope>NUCLEOTIDE SEQUENCE [LARGE SCALE GENOMIC DNA]</scope>
    <source>
        <strain evidence="3">Lindley</strain>
    </source>
</reference>
<evidence type="ECO:0000313" key="3">
    <source>
        <dbReference type="Proteomes" id="UP000050741"/>
    </source>
</evidence>